<feature type="domain" description="ZW10 C-terminal helical" evidence="26">
    <location>
        <begin position="595"/>
        <end position="755"/>
    </location>
</feature>
<evidence type="ECO:0000256" key="9">
    <source>
        <dbReference type="ARBA" id="ARBA00022618"/>
    </source>
</evidence>
<keyword evidence="7" id="KW-0963">Cytoplasm</keyword>
<reference evidence="27 28" key="1">
    <citation type="journal article" date="2023" name="Sci. Data">
        <title>Genome assembly of the Korean intertidal mud-creeper Batillaria attramentaria.</title>
        <authorList>
            <person name="Patra A.K."/>
            <person name="Ho P.T."/>
            <person name="Jun S."/>
            <person name="Lee S.J."/>
            <person name="Kim Y."/>
            <person name="Won Y.J."/>
        </authorList>
    </citation>
    <scope>NUCLEOTIDE SEQUENCE [LARGE SCALE GENOMIC DNA]</scope>
    <source>
        <strain evidence="27">Wonlab-2016</strain>
    </source>
</reference>
<evidence type="ECO:0000256" key="18">
    <source>
        <dbReference type="ARBA" id="ARBA00023212"/>
    </source>
</evidence>
<name>A0ABD0M1F6_9CAEN</name>
<dbReference type="Gene3D" id="1.10.357.150">
    <property type="match status" value="1"/>
</dbReference>
<comment type="subunit">
    <text evidence="21">Interacts with NBAS and KNTC1/ROD; the interactions are mutually exclusive and indicative for its association in two different vesicle tethering complexes. Component of the RZZ complex composed of KNTC1/ROD, ZW10 and ZWILCH. Component of the NRZ complex composed of NBAS, ZW10 and RINT1/TIP20L; NRZ associates with SNAREs STX18, USE1L, BNIP1/SEC20L and SEC22B (the assembly has been described as syntaxin 18 complex). Interacts directly with RINT1/TIP20L bound to BNIP1/SEC20L. Interacts with C19orf25 and ZWINT. Interacts with ZFYVE1. Interacts with RAB18 and this interaction is enhanced in the presence of ZFYVE1.</text>
</comment>
<comment type="caution">
    <text evidence="27">The sequence shown here is derived from an EMBL/GenBank/DDBJ whole genome shotgun (WGS) entry which is preliminary data.</text>
</comment>
<keyword evidence="28" id="KW-1185">Reference proteome</keyword>
<gene>
    <name evidence="27" type="ORF">BaRGS_00003253</name>
</gene>
<dbReference type="Pfam" id="PF20666">
    <property type="entry name" value="ZW10_C"/>
    <property type="match status" value="1"/>
</dbReference>
<feature type="domain" description="Centromere/kinetochore protein zw10 middle" evidence="24">
    <location>
        <begin position="228"/>
        <end position="397"/>
    </location>
</feature>
<keyword evidence="19" id="KW-0131">Cell cycle</keyword>
<dbReference type="Pfam" id="PF06248">
    <property type="entry name" value="Zw10_N"/>
    <property type="match status" value="1"/>
</dbReference>
<dbReference type="InterPro" id="IPR009361">
    <property type="entry name" value="Zw10_N"/>
</dbReference>
<dbReference type="InterPro" id="IPR048343">
    <property type="entry name" value="ZW10_C"/>
</dbReference>
<evidence type="ECO:0000259" key="24">
    <source>
        <dbReference type="Pfam" id="PF20665"/>
    </source>
</evidence>
<dbReference type="InterPro" id="IPR048344">
    <property type="entry name" value="Zw10_middle"/>
</dbReference>
<evidence type="ECO:0000256" key="4">
    <source>
        <dbReference type="ARBA" id="ARBA00006245"/>
    </source>
</evidence>
<evidence type="ECO:0000256" key="3">
    <source>
        <dbReference type="ARBA" id="ARBA00004629"/>
    </source>
</evidence>
<feature type="domain" description="Centromere/kinetochore protein zw10 N-terminal" evidence="23">
    <location>
        <begin position="28"/>
        <end position="118"/>
    </location>
</feature>
<evidence type="ECO:0000256" key="1">
    <source>
        <dbReference type="ARBA" id="ARBA00004186"/>
    </source>
</evidence>
<evidence type="ECO:0000256" key="15">
    <source>
        <dbReference type="ARBA" id="ARBA00022990"/>
    </source>
</evidence>
<proteinExistence type="inferred from homology"/>
<accession>A0ABD0M1F6</accession>
<dbReference type="AlphaFoldDB" id="A0ABD0M1F6"/>
<evidence type="ECO:0000256" key="2">
    <source>
        <dbReference type="ARBA" id="ARBA00004406"/>
    </source>
</evidence>
<dbReference type="EMBL" id="JACVVK020000010">
    <property type="protein sequence ID" value="KAK7505508.1"/>
    <property type="molecule type" value="Genomic_DNA"/>
</dbReference>
<keyword evidence="14" id="KW-0653">Protein transport</keyword>
<organism evidence="27 28">
    <name type="scientific">Batillaria attramentaria</name>
    <dbReference type="NCBI Taxonomy" id="370345"/>
    <lineage>
        <taxon>Eukaryota</taxon>
        <taxon>Metazoa</taxon>
        <taxon>Spiralia</taxon>
        <taxon>Lophotrochozoa</taxon>
        <taxon>Mollusca</taxon>
        <taxon>Gastropoda</taxon>
        <taxon>Caenogastropoda</taxon>
        <taxon>Sorbeoconcha</taxon>
        <taxon>Cerithioidea</taxon>
        <taxon>Batillariidae</taxon>
        <taxon>Batillaria</taxon>
    </lineage>
</organism>
<evidence type="ECO:0000256" key="20">
    <source>
        <dbReference type="ARBA" id="ARBA00023328"/>
    </source>
</evidence>
<keyword evidence="5" id="KW-0813">Transport</keyword>
<evidence type="ECO:0000256" key="6">
    <source>
        <dbReference type="ARBA" id="ARBA00022454"/>
    </source>
</evidence>
<comment type="subcellular location">
    <subcellularLocation>
        <location evidence="3">Chromosome</location>
        <location evidence="3">Centromere</location>
        <location evidence="3">Kinetochore</location>
    </subcellularLocation>
    <subcellularLocation>
        <location evidence="1">Cytoplasm</location>
        <location evidence="1">Cytoskeleton</location>
        <location evidence="1">Spindle</location>
    </subcellularLocation>
    <subcellularLocation>
        <location evidence="2">Endoplasmic reticulum membrane</location>
        <topology evidence="2">Peripheral membrane protein</topology>
    </subcellularLocation>
</comment>
<sequence length="756" mass="84075">MASFVAEVLSSAGQLEREEINEKLSILGRRMEELKLDIHAATTATFTNFDPSYDTTVTLSERVKAVSTEMQELSKKIDTEIKGQLNVSTGEFQSLTRQLEQVTMVMTVLDKLTKAQQLMEDISTATTEGKFSQAASFLMVLEEALKEPVCDREEEVNILVALRTEQKILKQKLIQELNDVWKETVVWLRPENVAAAAEKAPGKDSSGKAEEDLPRQWELKLPKSDDAEQEALAEVVTAMETLGQLDSKIKAFGRQMLNNVFSGMILRWRKVIITEKSLSRGRQVVIKAASEEKQPGCVDVFTAVGSILDLLQESLLNQKVVEGIVKECLADAIPSTAKELEGFHEVIAITEKFQGKLVSLDFIPDSCRTLLDYVQNVNILFANKKCQNILEQARALMTTDIHDTVLVSADAAAGELPPLDKSGGPSREKTRKVEMAGDPLLSNATFRMPTCRVSLCVQEILDLAYLTLNEATSSSPQCAAQMFYATRNIFELFCSVFPTYHAHSLANYPQLTALHHNNCMYLAHHLLTLGHQFRNSLPKDISATFVDLIPEIRSLGTSSFLDQMNTQKAIIEQYLHGAGGFASVEEESNYSAAERAVKQALHQLTHLQKVWQGVLPTSVYHKAIGILLNTLITDIMDKIIVLEDISSDAARKLFTLLKLIHDKGGLLFLQIKDGGDMESHSNTSKVKVELLRHVPRWAKFTELQLVLNGTLQGIADRWAEGKGPLAADFTPNELKQLIRALFQNTDRRAAVLAKIK</sequence>
<evidence type="ECO:0000259" key="23">
    <source>
        <dbReference type="Pfam" id="PF06248"/>
    </source>
</evidence>
<dbReference type="InterPro" id="IPR046362">
    <property type="entry name" value="Zw10/DSL1_C_sf"/>
</dbReference>
<evidence type="ECO:0000259" key="26">
    <source>
        <dbReference type="Pfam" id="PF22766"/>
    </source>
</evidence>
<evidence type="ECO:0000313" key="27">
    <source>
        <dbReference type="EMBL" id="KAK7505508.1"/>
    </source>
</evidence>
<keyword evidence="18" id="KW-0206">Cytoskeleton</keyword>
<keyword evidence="11" id="KW-0256">Endoplasmic reticulum</keyword>
<dbReference type="GO" id="GO:0051301">
    <property type="term" value="P:cell division"/>
    <property type="evidence" value="ECO:0007669"/>
    <property type="project" value="UniProtKB-KW"/>
</dbReference>
<comment type="similarity">
    <text evidence="4">Belongs to the ZW10 family.</text>
</comment>
<keyword evidence="16" id="KW-0175">Coiled coil</keyword>
<keyword evidence="8" id="KW-0597">Phosphoprotein</keyword>
<evidence type="ECO:0000256" key="13">
    <source>
        <dbReference type="ARBA" id="ARBA00022892"/>
    </source>
</evidence>
<dbReference type="Proteomes" id="UP001519460">
    <property type="component" value="Unassembled WGS sequence"/>
</dbReference>
<dbReference type="InterPro" id="IPR055148">
    <property type="entry name" value="ZW10_C_2"/>
</dbReference>
<dbReference type="PANTHER" id="PTHR12205:SF0">
    <property type="entry name" value="CENTROMERE_KINETOCHORE PROTEIN ZW10 HOMOLOG"/>
    <property type="match status" value="1"/>
</dbReference>
<evidence type="ECO:0000313" key="28">
    <source>
        <dbReference type="Proteomes" id="UP001519460"/>
    </source>
</evidence>
<evidence type="ECO:0000256" key="19">
    <source>
        <dbReference type="ARBA" id="ARBA00023306"/>
    </source>
</evidence>
<dbReference type="PANTHER" id="PTHR12205">
    <property type="entry name" value="CENTROMERE/KINETOCHORE PROTEIN ZW10"/>
    <property type="match status" value="1"/>
</dbReference>
<dbReference type="Pfam" id="PF22766">
    <property type="entry name" value="ZW10_C2"/>
    <property type="match status" value="1"/>
</dbReference>
<keyword evidence="17" id="KW-0472">Membrane</keyword>
<evidence type="ECO:0000256" key="22">
    <source>
        <dbReference type="ARBA" id="ARBA00069312"/>
    </source>
</evidence>
<evidence type="ECO:0000256" key="7">
    <source>
        <dbReference type="ARBA" id="ARBA00022490"/>
    </source>
</evidence>
<feature type="domain" description="Centromere/kinetochore protein zw10 C-terminal" evidence="25">
    <location>
        <begin position="446"/>
        <end position="571"/>
    </location>
</feature>
<keyword evidence="15" id="KW-0007">Acetylation</keyword>
<evidence type="ECO:0000256" key="10">
    <source>
        <dbReference type="ARBA" id="ARBA00022776"/>
    </source>
</evidence>
<keyword evidence="13" id="KW-0931">ER-Golgi transport</keyword>
<evidence type="ECO:0000256" key="11">
    <source>
        <dbReference type="ARBA" id="ARBA00022824"/>
    </source>
</evidence>
<evidence type="ECO:0000256" key="21">
    <source>
        <dbReference type="ARBA" id="ARBA00065852"/>
    </source>
</evidence>
<dbReference type="GO" id="GO:0015031">
    <property type="term" value="P:protein transport"/>
    <property type="evidence" value="ECO:0007669"/>
    <property type="project" value="UniProtKB-KW"/>
</dbReference>
<evidence type="ECO:0000256" key="16">
    <source>
        <dbReference type="ARBA" id="ARBA00023054"/>
    </source>
</evidence>
<keyword evidence="10" id="KW-0498">Mitosis</keyword>
<dbReference type="GO" id="GO:0005819">
    <property type="term" value="C:spindle"/>
    <property type="evidence" value="ECO:0007669"/>
    <property type="project" value="UniProtKB-SubCell"/>
</dbReference>
<dbReference type="GO" id="GO:0016192">
    <property type="term" value="P:vesicle-mediated transport"/>
    <property type="evidence" value="ECO:0007669"/>
    <property type="project" value="UniProtKB-KW"/>
</dbReference>
<keyword evidence="9" id="KW-0132">Cell division</keyword>
<evidence type="ECO:0000256" key="8">
    <source>
        <dbReference type="ARBA" id="ARBA00022553"/>
    </source>
</evidence>
<keyword evidence="6" id="KW-0158">Chromosome</keyword>
<evidence type="ECO:0000256" key="17">
    <source>
        <dbReference type="ARBA" id="ARBA00023136"/>
    </source>
</evidence>
<keyword evidence="12" id="KW-0995">Kinetochore</keyword>
<dbReference type="GO" id="GO:0005789">
    <property type="term" value="C:endoplasmic reticulum membrane"/>
    <property type="evidence" value="ECO:0007669"/>
    <property type="project" value="UniProtKB-SubCell"/>
</dbReference>
<evidence type="ECO:0000259" key="25">
    <source>
        <dbReference type="Pfam" id="PF20666"/>
    </source>
</evidence>
<evidence type="ECO:0000256" key="14">
    <source>
        <dbReference type="ARBA" id="ARBA00022927"/>
    </source>
</evidence>
<dbReference type="GO" id="GO:0000776">
    <property type="term" value="C:kinetochore"/>
    <property type="evidence" value="ECO:0007669"/>
    <property type="project" value="UniProtKB-KW"/>
</dbReference>
<evidence type="ECO:0000256" key="12">
    <source>
        <dbReference type="ARBA" id="ARBA00022838"/>
    </source>
</evidence>
<keyword evidence="20" id="KW-0137">Centromere</keyword>
<evidence type="ECO:0000256" key="5">
    <source>
        <dbReference type="ARBA" id="ARBA00022448"/>
    </source>
</evidence>
<dbReference type="FunFam" id="1.10.357.150:FF:000001">
    <property type="entry name" value="centromere/kinetochore protein zw10 homolog"/>
    <property type="match status" value="1"/>
</dbReference>
<dbReference type="Pfam" id="PF20665">
    <property type="entry name" value="Zw10_middle"/>
    <property type="match status" value="1"/>
</dbReference>
<protein>
    <recommendedName>
        <fullName evidence="22">Centromere/kinetochore protein zw10 homolog</fullName>
    </recommendedName>
</protein>